<comment type="caution">
    <text evidence="2">The sequence shown here is derived from an EMBL/GenBank/DDBJ whole genome shotgun (WGS) entry which is preliminary data.</text>
</comment>
<sequence length="101" mass="11184">MKISQKSLNERRDEIDLFSSPSASQMRSKLTSTDLVNDGFGVSHRATAVIASSVLYDLGMISEKDTSLVIDKSKIRSEKTEDRTSYRTNYGSANSNKGNVF</sequence>
<accession>A0A4Y2I1V9</accession>
<feature type="compositionally biased region" description="Polar residues" evidence="1">
    <location>
        <begin position="86"/>
        <end position="101"/>
    </location>
</feature>
<reference evidence="2 3" key="1">
    <citation type="journal article" date="2019" name="Sci. Rep.">
        <title>Orb-weaving spider Araneus ventricosus genome elucidates the spidroin gene catalogue.</title>
        <authorList>
            <person name="Kono N."/>
            <person name="Nakamura H."/>
            <person name="Ohtoshi R."/>
            <person name="Moran D.A.P."/>
            <person name="Shinohara A."/>
            <person name="Yoshida Y."/>
            <person name="Fujiwara M."/>
            <person name="Mori M."/>
            <person name="Tomita M."/>
            <person name="Arakawa K."/>
        </authorList>
    </citation>
    <scope>NUCLEOTIDE SEQUENCE [LARGE SCALE GENOMIC DNA]</scope>
</reference>
<dbReference type="OrthoDB" id="6778712at2759"/>
<protein>
    <submittedName>
        <fullName evidence="2">Uncharacterized protein</fullName>
    </submittedName>
</protein>
<feature type="region of interest" description="Disordered" evidence="1">
    <location>
        <begin position="76"/>
        <end position="101"/>
    </location>
</feature>
<organism evidence="2 3">
    <name type="scientific">Araneus ventricosus</name>
    <name type="common">Orbweaver spider</name>
    <name type="synonym">Epeira ventricosa</name>
    <dbReference type="NCBI Taxonomy" id="182803"/>
    <lineage>
        <taxon>Eukaryota</taxon>
        <taxon>Metazoa</taxon>
        <taxon>Ecdysozoa</taxon>
        <taxon>Arthropoda</taxon>
        <taxon>Chelicerata</taxon>
        <taxon>Arachnida</taxon>
        <taxon>Araneae</taxon>
        <taxon>Araneomorphae</taxon>
        <taxon>Entelegynae</taxon>
        <taxon>Araneoidea</taxon>
        <taxon>Araneidae</taxon>
        <taxon>Araneus</taxon>
    </lineage>
</organism>
<evidence type="ECO:0000313" key="2">
    <source>
        <dbReference type="EMBL" id="GBM71166.1"/>
    </source>
</evidence>
<name>A0A4Y2I1V9_ARAVE</name>
<evidence type="ECO:0000313" key="3">
    <source>
        <dbReference type="Proteomes" id="UP000499080"/>
    </source>
</evidence>
<proteinExistence type="predicted"/>
<dbReference type="AlphaFoldDB" id="A0A4Y2I1V9"/>
<gene>
    <name evidence="2" type="ORF">AVEN_148171_1</name>
</gene>
<dbReference type="EMBL" id="BGPR01104863">
    <property type="protein sequence ID" value="GBM71166.1"/>
    <property type="molecule type" value="Genomic_DNA"/>
</dbReference>
<feature type="compositionally biased region" description="Basic and acidic residues" evidence="1">
    <location>
        <begin position="76"/>
        <end position="85"/>
    </location>
</feature>
<keyword evidence="3" id="KW-1185">Reference proteome</keyword>
<evidence type="ECO:0000256" key="1">
    <source>
        <dbReference type="SAM" id="MobiDB-lite"/>
    </source>
</evidence>
<dbReference type="Proteomes" id="UP000499080">
    <property type="component" value="Unassembled WGS sequence"/>
</dbReference>
<feature type="region of interest" description="Disordered" evidence="1">
    <location>
        <begin position="1"/>
        <end position="22"/>
    </location>
</feature>